<gene>
    <name evidence="2" type="ORF">PsYK624_066520</name>
</gene>
<proteinExistence type="predicted"/>
<reference evidence="2 3" key="1">
    <citation type="submission" date="2021-08" db="EMBL/GenBank/DDBJ databases">
        <title>Draft Genome Sequence of Phanerochaete sordida strain YK-624.</title>
        <authorList>
            <person name="Mori T."/>
            <person name="Dohra H."/>
            <person name="Suzuki T."/>
            <person name="Kawagishi H."/>
            <person name="Hirai H."/>
        </authorList>
    </citation>
    <scope>NUCLEOTIDE SEQUENCE [LARGE SCALE GENOMIC DNA]</scope>
    <source>
        <strain evidence="2 3">YK-624</strain>
    </source>
</reference>
<dbReference type="Proteomes" id="UP000703269">
    <property type="component" value="Unassembled WGS sequence"/>
</dbReference>
<feature type="region of interest" description="Disordered" evidence="1">
    <location>
        <begin position="107"/>
        <end position="129"/>
    </location>
</feature>
<keyword evidence="3" id="KW-1185">Reference proteome</keyword>
<protein>
    <submittedName>
        <fullName evidence="2">Uncharacterized protein</fullName>
    </submittedName>
</protein>
<evidence type="ECO:0000313" key="3">
    <source>
        <dbReference type="Proteomes" id="UP000703269"/>
    </source>
</evidence>
<dbReference type="EMBL" id="BPQB01000017">
    <property type="protein sequence ID" value="GJE90512.1"/>
    <property type="molecule type" value="Genomic_DNA"/>
</dbReference>
<organism evidence="2 3">
    <name type="scientific">Phanerochaete sordida</name>
    <dbReference type="NCBI Taxonomy" id="48140"/>
    <lineage>
        <taxon>Eukaryota</taxon>
        <taxon>Fungi</taxon>
        <taxon>Dikarya</taxon>
        <taxon>Basidiomycota</taxon>
        <taxon>Agaricomycotina</taxon>
        <taxon>Agaricomycetes</taxon>
        <taxon>Polyporales</taxon>
        <taxon>Phanerochaetaceae</taxon>
        <taxon>Phanerochaete</taxon>
    </lineage>
</organism>
<evidence type="ECO:0000313" key="2">
    <source>
        <dbReference type="EMBL" id="GJE90512.1"/>
    </source>
</evidence>
<dbReference type="AlphaFoldDB" id="A0A9P3G9G5"/>
<comment type="caution">
    <text evidence="2">The sequence shown here is derived from an EMBL/GenBank/DDBJ whole genome shotgun (WGS) entry which is preliminary data.</text>
</comment>
<evidence type="ECO:0000256" key="1">
    <source>
        <dbReference type="SAM" id="MobiDB-lite"/>
    </source>
</evidence>
<sequence length="152" mass="16990">MCLRPRAWTPVYSGHRLRGFLPGVWKRIDRADAKHIQLDAEQRPPCVDRREPFRGADLAMSEWRIARAVPDHPLFLGWWTPSVSAERDAAKLGVAARLLDVRADDDEDSRFGEDCGHYEPSPGFEPGTDDRAVDVGVTSTEAWKIAAQGAKP</sequence>
<accession>A0A9P3G9G5</accession>
<name>A0A9P3G9G5_9APHY</name>